<dbReference type="Proteomes" id="UP001211907">
    <property type="component" value="Unassembled WGS sequence"/>
</dbReference>
<keyword evidence="2" id="KW-1185">Reference proteome</keyword>
<dbReference type="EMBL" id="JADGJH010001805">
    <property type="protein sequence ID" value="KAJ3109585.1"/>
    <property type="molecule type" value="Genomic_DNA"/>
</dbReference>
<dbReference type="SUPFAM" id="SSF48403">
    <property type="entry name" value="Ankyrin repeat"/>
    <property type="match status" value="1"/>
</dbReference>
<dbReference type="Gene3D" id="1.25.40.20">
    <property type="entry name" value="Ankyrin repeat-containing domain"/>
    <property type="match status" value="1"/>
</dbReference>
<sequence>MKPSEERRMLLLKFQESSVSHGWLEQYSVLSEYLAACKIKLSSPFRFNLLKAAAHGGHLEFFKIILNYPADNVRQIAEALDCALSHNNLSILLNRSKNLEVDFDVKTEFVTFVYCEVSRQGNITAFDNIFSEFPEFTTFDYEDELCFLLAVEHHNFAMALHILLAMREFFTDDQLIDALFKSLNADDVAMAEIILNHSNLPTLFYAAHMDILMSSGQFLPVYLIRSCGHHVFEFFVHKINVSVNLQDKAGNSAVHLSADMHRSINFYPKPQFWPGMDPSFRKRILGEFAASILGKYLSTEDEL</sequence>
<proteinExistence type="predicted"/>
<organism evidence="1 2">
    <name type="scientific">Physocladia obscura</name>
    <dbReference type="NCBI Taxonomy" id="109957"/>
    <lineage>
        <taxon>Eukaryota</taxon>
        <taxon>Fungi</taxon>
        <taxon>Fungi incertae sedis</taxon>
        <taxon>Chytridiomycota</taxon>
        <taxon>Chytridiomycota incertae sedis</taxon>
        <taxon>Chytridiomycetes</taxon>
        <taxon>Chytridiales</taxon>
        <taxon>Chytriomycetaceae</taxon>
        <taxon>Physocladia</taxon>
    </lineage>
</organism>
<dbReference type="InterPro" id="IPR036770">
    <property type="entry name" value="Ankyrin_rpt-contain_sf"/>
</dbReference>
<gene>
    <name evidence="1" type="ORF">HK100_003276</name>
</gene>
<accession>A0AAD5SV49</accession>
<name>A0AAD5SV49_9FUNG</name>
<comment type="caution">
    <text evidence="1">The sequence shown here is derived from an EMBL/GenBank/DDBJ whole genome shotgun (WGS) entry which is preliminary data.</text>
</comment>
<dbReference type="AlphaFoldDB" id="A0AAD5SV49"/>
<evidence type="ECO:0000313" key="2">
    <source>
        <dbReference type="Proteomes" id="UP001211907"/>
    </source>
</evidence>
<reference evidence="1" key="1">
    <citation type="submission" date="2020-05" db="EMBL/GenBank/DDBJ databases">
        <title>Phylogenomic resolution of chytrid fungi.</title>
        <authorList>
            <person name="Stajich J.E."/>
            <person name="Amses K."/>
            <person name="Simmons R."/>
            <person name="Seto K."/>
            <person name="Myers J."/>
            <person name="Bonds A."/>
            <person name="Quandt C.A."/>
            <person name="Barry K."/>
            <person name="Liu P."/>
            <person name="Grigoriev I."/>
            <person name="Longcore J.E."/>
            <person name="James T.Y."/>
        </authorList>
    </citation>
    <scope>NUCLEOTIDE SEQUENCE</scope>
    <source>
        <strain evidence="1">JEL0513</strain>
    </source>
</reference>
<evidence type="ECO:0008006" key="3">
    <source>
        <dbReference type="Google" id="ProtNLM"/>
    </source>
</evidence>
<evidence type="ECO:0000313" key="1">
    <source>
        <dbReference type="EMBL" id="KAJ3109585.1"/>
    </source>
</evidence>
<protein>
    <recommendedName>
        <fullName evidence="3">Ankyrin repeat protein</fullName>
    </recommendedName>
</protein>